<dbReference type="InterPro" id="IPR037460">
    <property type="entry name" value="SEST-like"/>
</dbReference>
<evidence type="ECO:0000259" key="3">
    <source>
        <dbReference type="Pfam" id="PF13472"/>
    </source>
</evidence>
<dbReference type="InterPro" id="IPR036514">
    <property type="entry name" value="SGNH_hydro_sf"/>
</dbReference>
<dbReference type="CDD" id="cd01823">
    <property type="entry name" value="SEST_like"/>
    <property type="match status" value="1"/>
</dbReference>
<keyword evidence="5" id="KW-1185">Reference proteome</keyword>
<dbReference type="Gene3D" id="3.40.50.1110">
    <property type="entry name" value="SGNH hydrolase"/>
    <property type="match status" value="1"/>
</dbReference>
<dbReference type="GO" id="GO:0016788">
    <property type="term" value="F:hydrolase activity, acting on ester bonds"/>
    <property type="evidence" value="ECO:0007669"/>
    <property type="project" value="InterPro"/>
</dbReference>
<dbReference type="EMBL" id="FSRJ01000001">
    <property type="protein sequence ID" value="SIN69387.1"/>
    <property type="molecule type" value="Genomic_DNA"/>
</dbReference>
<dbReference type="SUPFAM" id="SSF52266">
    <property type="entry name" value="SGNH hydrolase"/>
    <property type="match status" value="1"/>
</dbReference>
<feature type="disulfide bond" evidence="2">
    <location>
        <begin position="136"/>
        <end position="145"/>
    </location>
</feature>
<dbReference type="InterPro" id="IPR013830">
    <property type="entry name" value="SGNH_hydro"/>
</dbReference>
<sequence length="279" mass="27351">MTAVFAWKGRVIGSAAAAIIALVVIPAGIAGPAAAAPPSSTSSSSPVAKYVALGDSVAAGQGAGGYVDACLQSPSGYPTLLDAAPRTNLLRNPSCSGATIADVAANQLSQVNRGTTLVTLTVGANEVDLPGILAACSVPEPGLECLLAVQAAQDYLASGQLTVDIAGLVTAIATRSPAAEILVTGYAIPFQPGLQPLTDQVNALTAAMNSLIAAGAAGAAASGVDAVYVDVTGLFAGHGVGSGSSWLGENPGDPITFLHPNAAGYSAYRDALLSATALP</sequence>
<accession>A0A1N6DF96</accession>
<keyword evidence="4" id="KW-0378">Hydrolase</keyword>
<name>A0A1N6DF96_9MICO</name>
<reference evidence="5" key="1">
    <citation type="submission" date="2016-11" db="EMBL/GenBank/DDBJ databases">
        <authorList>
            <person name="Varghese N."/>
            <person name="Submissions S."/>
        </authorList>
    </citation>
    <scope>NUCLEOTIDE SEQUENCE [LARGE SCALE GENOMIC DNA]</scope>
    <source>
        <strain evidence="5">DSM 8595</strain>
    </source>
</reference>
<evidence type="ECO:0000313" key="5">
    <source>
        <dbReference type="Proteomes" id="UP000184699"/>
    </source>
</evidence>
<keyword evidence="2" id="KW-1015">Disulfide bond</keyword>
<gene>
    <name evidence="4" type="ORF">SAMN05443544_0127</name>
</gene>
<proteinExistence type="predicted"/>
<evidence type="ECO:0000256" key="1">
    <source>
        <dbReference type="PIRSR" id="PIRSR637460-1"/>
    </source>
</evidence>
<feature type="active site" evidence="1">
    <location>
        <position position="259"/>
    </location>
</feature>
<dbReference type="Pfam" id="PF13472">
    <property type="entry name" value="Lipase_GDSL_2"/>
    <property type="match status" value="1"/>
</dbReference>
<dbReference type="PANTHER" id="PTHR37981">
    <property type="entry name" value="LIPASE 2"/>
    <property type="match status" value="1"/>
</dbReference>
<dbReference type="STRING" id="232089.SAMN05443544_0127"/>
<feature type="domain" description="SGNH hydrolase-type esterase" evidence="3">
    <location>
        <begin position="52"/>
        <end position="266"/>
    </location>
</feature>
<evidence type="ECO:0000313" key="4">
    <source>
        <dbReference type="EMBL" id="SIN69387.1"/>
    </source>
</evidence>
<protein>
    <submittedName>
        <fullName evidence="4">GDSL-like Lipase/Acylhydrolase family protein</fullName>
    </submittedName>
</protein>
<dbReference type="GO" id="GO:0006629">
    <property type="term" value="P:lipid metabolic process"/>
    <property type="evidence" value="ECO:0007669"/>
    <property type="project" value="TreeGrafter"/>
</dbReference>
<dbReference type="Proteomes" id="UP000184699">
    <property type="component" value="Unassembled WGS sequence"/>
</dbReference>
<feature type="disulfide bond" evidence="2">
    <location>
        <begin position="70"/>
        <end position="95"/>
    </location>
</feature>
<dbReference type="AlphaFoldDB" id="A0A1N6DF96"/>
<feature type="active site" description="Nucleophile" evidence="1">
    <location>
        <position position="56"/>
    </location>
</feature>
<organism evidence="4 5">
    <name type="scientific">Agromyces cerinus subsp. cerinus</name>
    <dbReference type="NCBI Taxonomy" id="232089"/>
    <lineage>
        <taxon>Bacteria</taxon>
        <taxon>Bacillati</taxon>
        <taxon>Actinomycetota</taxon>
        <taxon>Actinomycetes</taxon>
        <taxon>Micrococcales</taxon>
        <taxon>Microbacteriaceae</taxon>
        <taxon>Agromyces</taxon>
    </lineage>
</organism>
<evidence type="ECO:0000256" key="2">
    <source>
        <dbReference type="PIRSR" id="PIRSR637460-2"/>
    </source>
</evidence>
<dbReference type="RefSeq" id="WP_074258472.1">
    <property type="nucleotide sequence ID" value="NZ_FSRJ01000001.1"/>
</dbReference>
<dbReference type="PANTHER" id="PTHR37981:SF1">
    <property type="entry name" value="SGNH HYDROLASE-TYPE ESTERASE DOMAIN-CONTAINING PROTEIN"/>
    <property type="match status" value="1"/>
</dbReference>
<dbReference type="OrthoDB" id="5503950at2"/>